<organism evidence="17 18">
    <name type="scientific">Phenylobacterium soli</name>
    <dbReference type="NCBI Taxonomy" id="2170551"/>
    <lineage>
        <taxon>Bacteria</taxon>
        <taxon>Pseudomonadati</taxon>
        <taxon>Pseudomonadota</taxon>
        <taxon>Alphaproteobacteria</taxon>
        <taxon>Caulobacterales</taxon>
        <taxon>Caulobacteraceae</taxon>
        <taxon>Phenylobacterium</taxon>
    </lineage>
</organism>
<dbReference type="Pfam" id="PF01127">
    <property type="entry name" value="Sdh_cyt"/>
    <property type="match status" value="1"/>
</dbReference>
<evidence type="ECO:0000256" key="12">
    <source>
        <dbReference type="ARBA" id="ARBA00022982"/>
    </source>
</evidence>
<dbReference type="NCBIfam" id="TIGR02968">
    <property type="entry name" value="succ_dehyd_anc"/>
    <property type="match status" value="1"/>
</dbReference>
<evidence type="ECO:0000256" key="1">
    <source>
        <dbReference type="ARBA" id="ARBA00001971"/>
    </source>
</evidence>
<feature type="transmembrane region" description="Helical" evidence="16">
    <location>
        <begin position="67"/>
        <end position="89"/>
    </location>
</feature>
<dbReference type="UniPathway" id="UPA00223"/>
<dbReference type="GO" id="GO:0016020">
    <property type="term" value="C:membrane"/>
    <property type="evidence" value="ECO:0007669"/>
    <property type="project" value="UniProtKB-SubCell"/>
</dbReference>
<dbReference type="CDD" id="cd03495">
    <property type="entry name" value="SQR_TypeC_SdhD_like"/>
    <property type="match status" value="1"/>
</dbReference>
<evidence type="ECO:0000256" key="7">
    <source>
        <dbReference type="ARBA" id="ARBA00022448"/>
    </source>
</evidence>
<evidence type="ECO:0000256" key="15">
    <source>
        <dbReference type="ARBA" id="ARBA00023136"/>
    </source>
</evidence>
<dbReference type="SUPFAM" id="SSF81343">
    <property type="entry name" value="Fumarate reductase respiratory complex transmembrane subunits"/>
    <property type="match status" value="1"/>
</dbReference>
<dbReference type="Proteomes" id="UP000249254">
    <property type="component" value="Unassembled WGS sequence"/>
</dbReference>
<evidence type="ECO:0000256" key="2">
    <source>
        <dbReference type="ARBA" id="ARBA00004050"/>
    </source>
</evidence>
<comment type="pathway">
    <text evidence="4">Carbohydrate metabolism; tricarboxylic acid cycle.</text>
</comment>
<dbReference type="OrthoDB" id="9809280at2"/>
<keyword evidence="8" id="KW-0816">Tricarboxylic acid cycle</keyword>
<dbReference type="AlphaFoldDB" id="A0A328ATB3"/>
<keyword evidence="12" id="KW-0249">Electron transport</keyword>
<keyword evidence="13 16" id="KW-1133">Transmembrane helix</keyword>
<keyword evidence="15 16" id="KW-0472">Membrane</keyword>
<keyword evidence="18" id="KW-1185">Reference proteome</keyword>
<protein>
    <recommendedName>
        <fullName evidence="6">Succinate dehydrogenase hydrophobic membrane anchor subunit</fullName>
    </recommendedName>
</protein>
<keyword evidence="7" id="KW-0813">Transport</keyword>
<sequence>MGDRHDDGSHLMASYRTPLSRARGLGAAHHGVGHWISERVGAVALVPLTLWGVFGVLRIAAGDYGAAVAWISQPLNAVLMVLTLAIAFWHMHGGLRVVIEDYIHITLNKSALLILNLFVCGLAGALAVFSILKVALGGA</sequence>
<evidence type="ECO:0000256" key="13">
    <source>
        <dbReference type="ARBA" id="ARBA00022989"/>
    </source>
</evidence>
<name>A0A328ATB3_9CAUL</name>
<keyword evidence="11" id="KW-0479">Metal-binding</keyword>
<evidence type="ECO:0000256" key="14">
    <source>
        <dbReference type="ARBA" id="ARBA00023004"/>
    </source>
</evidence>
<dbReference type="EMBL" id="QFYQ01000001">
    <property type="protein sequence ID" value="RAK56178.1"/>
    <property type="molecule type" value="Genomic_DNA"/>
</dbReference>
<reference evidence="18" key="1">
    <citation type="submission" date="2018-05" db="EMBL/GenBank/DDBJ databases">
        <authorList>
            <person name="Li X."/>
        </authorList>
    </citation>
    <scope>NUCLEOTIDE SEQUENCE [LARGE SCALE GENOMIC DNA]</scope>
    <source>
        <strain evidence="18">LX32</strain>
    </source>
</reference>
<dbReference type="GO" id="GO:0020037">
    <property type="term" value="F:heme binding"/>
    <property type="evidence" value="ECO:0007669"/>
    <property type="project" value="InterPro"/>
</dbReference>
<accession>A0A328ATB3</accession>
<dbReference type="InterPro" id="IPR014312">
    <property type="entry name" value="Succ_DH_anchor"/>
</dbReference>
<evidence type="ECO:0000256" key="10">
    <source>
        <dbReference type="ARBA" id="ARBA00022692"/>
    </source>
</evidence>
<keyword evidence="9" id="KW-0349">Heme</keyword>
<comment type="function">
    <text evidence="2">Membrane-anchoring subunit of succinate dehydrogenase (SDH).</text>
</comment>
<dbReference type="Gene3D" id="1.20.1300.10">
    <property type="entry name" value="Fumarate reductase/succinate dehydrogenase, transmembrane subunit"/>
    <property type="match status" value="1"/>
</dbReference>
<proteinExistence type="predicted"/>
<dbReference type="GO" id="GO:0046872">
    <property type="term" value="F:metal ion binding"/>
    <property type="evidence" value="ECO:0007669"/>
    <property type="project" value="UniProtKB-KW"/>
</dbReference>
<evidence type="ECO:0000256" key="8">
    <source>
        <dbReference type="ARBA" id="ARBA00022532"/>
    </source>
</evidence>
<feature type="transmembrane region" description="Helical" evidence="16">
    <location>
        <begin position="40"/>
        <end position="61"/>
    </location>
</feature>
<evidence type="ECO:0000256" key="4">
    <source>
        <dbReference type="ARBA" id="ARBA00005163"/>
    </source>
</evidence>
<comment type="subcellular location">
    <subcellularLocation>
        <location evidence="3">Membrane</location>
        <topology evidence="3">Multi-pass membrane protein</topology>
    </subcellularLocation>
</comment>
<dbReference type="GO" id="GO:0006099">
    <property type="term" value="P:tricarboxylic acid cycle"/>
    <property type="evidence" value="ECO:0007669"/>
    <property type="project" value="UniProtKB-UniPathway"/>
</dbReference>
<keyword evidence="14" id="KW-0408">Iron</keyword>
<comment type="caution">
    <text evidence="17">The sequence shown here is derived from an EMBL/GenBank/DDBJ whole genome shotgun (WGS) entry which is preliminary data.</text>
</comment>
<evidence type="ECO:0000313" key="18">
    <source>
        <dbReference type="Proteomes" id="UP000249254"/>
    </source>
</evidence>
<comment type="cofactor">
    <cofactor evidence="1">
        <name>heme</name>
        <dbReference type="ChEBI" id="CHEBI:30413"/>
    </cofactor>
</comment>
<dbReference type="InterPro" id="IPR000701">
    <property type="entry name" value="SuccDH_FuR_B_TM-su"/>
</dbReference>
<dbReference type="InterPro" id="IPR034804">
    <property type="entry name" value="SQR/QFR_C/D"/>
</dbReference>
<feature type="transmembrane region" description="Helical" evidence="16">
    <location>
        <begin position="110"/>
        <end position="132"/>
    </location>
</feature>
<evidence type="ECO:0000313" key="17">
    <source>
        <dbReference type="EMBL" id="RAK56178.1"/>
    </source>
</evidence>
<gene>
    <name evidence="17" type="primary">sdhD</name>
    <name evidence="17" type="ORF">DJ017_01865</name>
</gene>
<evidence type="ECO:0000256" key="6">
    <source>
        <dbReference type="ARBA" id="ARBA00019425"/>
    </source>
</evidence>
<evidence type="ECO:0000256" key="9">
    <source>
        <dbReference type="ARBA" id="ARBA00022617"/>
    </source>
</evidence>
<evidence type="ECO:0000256" key="5">
    <source>
        <dbReference type="ARBA" id="ARBA00011558"/>
    </source>
</evidence>
<comment type="subunit">
    <text evidence="5">Part of an enzyme complex containing four subunits: a flavoprotein, an iron-sulfur protein, plus two membrane-anchoring proteins, SdhC and SdhD.</text>
</comment>
<evidence type="ECO:0000256" key="16">
    <source>
        <dbReference type="SAM" id="Phobius"/>
    </source>
</evidence>
<keyword evidence="10 16" id="KW-0812">Transmembrane</keyword>
<evidence type="ECO:0000256" key="11">
    <source>
        <dbReference type="ARBA" id="ARBA00022723"/>
    </source>
</evidence>
<evidence type="ECO:0000256" key="3">
    <source>
        <dbReference type="ARBA" id="ARBA00004141"/>
    </source>
</evidence>